<comment type="caution">
    <text evidence="1">The sequence shown here is derived from an EMBL/GenBank/DDBJ whole genome shotgun (WGS) entry which is preliminary data.</text>
</comment>
<proteinExistence type="predicted"/>
<organism evidence="1 2">
    <name type="scientific">Nonomuraea turkmeniaca</name>
    <dbReference type="NCBI Taxonomy" id="103838"/>
    <lineage>
        <taxon>Bacteria</taxon>
        <taxon>Bacillati</taxon>
        <taxon>Actinomycetota</taxon>
        <taxon>Actinomycetes</taxon>
        <taxon>Streptosporangiales</taxon>
        <taxon>Streptosporangiaceae</taxon>
        <taxon>Nonomuraea</taxon>
    </lineage>
</organism>
<dbReference type="EMBL" id="VCKY01000164">
    <property type="protein sequence ID" value="TMR11201.1"/>
    <property type="molecule type" value="Genomic_DNA"/>
</dbReference>
<accession>A0A5S4F4V4</accession>
<keyword evidence="1" id="KW-0808">Transferase</keyword>
<dbReference type="GO" id="GO:0016740">
    <property type="term" value="F:transferase activity"/>
    <property type="evidence" value="ECO:0007669"/>
    <property type="project" value="UniProtKB-KW"/>
</dbReference>
<dbReference type="SUPFAM" id="SSF56112">
    <property type="entry name" value="Protein kinase-like (PK-like)"/>
    <property type="match status" value="1"/>
</dbReference>
<sequence>MAGAAPDRLAAGSPFPPVLGMTDGNRANYLWDAGSGEIRIVDWEDSGTSDRAFELAEVTEHISRVDGHLDDDELLACLDLTAAEAARVHDFRRLIALSWLYMLGPGGPFAARNPPGTLERQAERVLALLGAGS</sequence>
<dbReference type="InterPro" id="IPR011009">
    <property type="entry name" value="Kinase-like_dom_sf"/>
</dbReference>
<evidence type="ECO:0000313" key="2">
    <source>
        <dbReference type="Proteomes" id="UP000309128"/>
    </source>
</evidence>
<reference evidence="1 2" key="1">
    <citation type="submission" date="2019-05" db="EMBL/GenBank/DDBJ databases">
        <title>Draft genome sequence of Nonomuraea turkmeniaca DSM 43926.</title>
        <authorList>
            <person name="Saricaoglu S."/>
            <person name="Isik K."/>
        </authorList>
    </citation>
    <scope>NUCLEOTIDE SEQUENCE [LARGE SCALE GENOMIC DNA]</scope>
    <source>
        <strain evidence="1 2">DSM 43926</strain>
    </source>
</reference>
<dbReference type="Gene3D" id="3.90.1200.10">
    <property type="match status" value="1"/>
</dbReference>
<dbReference type="AlphaFoldDB" id="A0A5S4F4V4"/>
<evidence type="ECO:0000313" key="1">
    <source>
        <dbReference type="EMBL" id="TMR11201.1"/>
    </source>
</evidence>
<dbReference type="Proteomes" id="UP000309128">
    <property type="component" value="Unassembled WGS sequence"/>
</dbReference>
<dbReference type="OrthoDB" id="3383851at2"/>
<gene>
    <name evidence="1" type="ORF">ETD86_36570</name>
</gene>
<name>A0A5S4F4V4_9ACTN</name>
<keyword evidence="2" id="KW-1185">Reference proteome</keyword>
<protein>
    <submittedName>
        <fullName evidence="1">Aminoglycoside phosphotransferase</fullName>
    </submittedName>
</protein>